<proteinExistence type="predicted"/>
<evidence type="ECO:0000313" key="1">
    <source>
        <dbReference type="EMBL" id="ESA09842.1"/>
    </source>
</evidence>
<gene>
    <name evidence="1" type="ORF">GLOINDRAFT_30077</name>
</gene>
<dbReference type="EMBL" id="KI287673">
    <property type="protein sequence ID" value="ESA09842.1"/>
    <property type="molecule type" value="Genomic_DNA"/>
</dbReference>
<name>U9TQV3_RHIID</name>
<reference evidence="1" key="1">
    <citation type="submission" date="2013-07" db="EMBL/GenBank/DDBJ databases">
        <title>The genome of an arbuscular mycorrhizal fungus provides insights into the evolution of the oldest plant symbiosis.</title>
        <authorList>
            <consortium name="DOE Joint Genome Institute"/>
            <person name="Tisserant E."/>
            <person name="Malbreil M."/>
            <person name="Kuo A."/>
            <person name="Kohler A."/>
            <person name="Symeonidi A."/>
            <person name="Balestrini R."/>
            <person name="Charron P."/>
            <person name="Duensing N."/>
            <person name="Frei-dit-Frey N."/>
            <person name="Gianinazzi-Pearson V."/>
            <person name="Gilbert B."/>
            <person name="Handa Y."/>
            <person name="Hijri M."/>
            <person name="Kaul R."/>
            <person name="Kawaguchi M."/>
            <person name="Krajinski F."/>
            <person name="Lammers P."/>
            <person name="Lapierre D."/>
            <person name="Masclaux F.G."/>
            <person name="Murat C."/>
            <person name="Morin E."/>
            <person name="Ndikumana S."/>
            <person name="Pagni M."/>
            <person name="Petitpierre D."/>
            <person name="Requena N."/>
            <person name="Rosikiewicz P."/>
            <person name="Riley R."/>
            <person name="Saito K."/>
            <person name="San Clemente H."/>
            <person name="Shapiro H."/>
            <person name="van Tuinen D."/>
            <person name="Becard G."/>
            <person name="Bonfante P."/>
            <person name="Paszkowski U."/>
            <person name="Shachar-Hill Y."/>
            <person name="Young J.P."/>
            <person name="Sanders I.R."/>
            <person name="Henrissat B."/>
            <person name="Rensing S.A."/>
            <person name="Grigoriev I.V."/>
            <person name="Corradi N."/>
            <person name="Roux C."/>
            <person name="Martin F."/>
        </authorList>
    </citation>
    <scope>NUCLEOTIDE SEQUENCE</scope>
    <source>
        <strain evidence="1">DAOM 197198</strain>
    </source>
</reference>
<sequence>MVSQQGCLINAHLNPDDDLRIEFVNNTLGNLIEDSLEEGNEKENDEEEILMEETGPAAEAGKIIDNMCN</sequence>
<dbReference type="AlphaFoldDB" id="U9TQV3"/>
<protein>
    <submittedName>
        <fullName evidence="1">Uncharacterized protein</fullName>
    </submittedName>
</protein>
<accession>U9TQV3</accession>
<dbReference type="HOGENOM" id="CLU_2777214_0_0_1"/>
<organism evidence="1">
    <name type="scientific">Rhizophagus irregularis (strain DAOM 181602 / DAOM 197198 / MUCL 43194)</name>
    <name type="common">Arbuscular mycorrhizal fungus</name>
    <name type="synonym">Glomus intraradices</name>
    <dbReference type="NCBI Taxonomy" id="747089"/>
    <lineage>
        <taxon>Eukaryota</taxon>
        <taxon>Fungi</taxon>
        <taxon>Fungi incertae sedis</taxon>
        <taxon>Mucoromycota</taxon>
        <taxon>Glomeromycotina</taxon>
        <taxon>Glomeromycetes</taxon>
        <taxon>Glomerales</taxon>
        <taxon>Glomeraceae</taxon>
        <taxon>Rhizophagus</taxon>
    </lineage>
</organism>